<protein>
    <submittedName>
        <fullName evidence="1">Uncharacterized protein</fullName>
    </submittedName>
</protein>
<gene>
    <name evidence="1" type="ORF">Pint_26409</name>
</gene>
<dbReference type="Proteomes" id="UP001163603">
    <property type="component" value="Chromosome 7"/>
</dbReference>
<comment type="caution">
    <text evidence="1">The sequence shown here is derived from an EMBL/GenBank/DDBJ whole genome shotgun (WGS) entry which is preliminary data.</text>
</comment>
<evidence type="ECO:0000313" key="1">
    <source>
        <dbReference type="EMBL" id="KAJ0036061.1"/>
    </source>
</evidence>
<organism evidence="1 2">
    <name type="scientific">Pistacia integerrima</name>
    <dbReference type="NCBI Taxonomy" id="434235"/>
    <lineage>
        <taxon>Eukaryota</taxon>
        <taxon>Viridiplantae</taxon>
        <taxon>Streptophyta</taxon>
        <taxon>Embryophyta</taxon>
        <taxon>Tracheophyta</taxon>
        <taxon>Spermatophyta</taxon>
        <taxon>Magnoliopsida</taxon>
        <taxon>eudicotyledons</taxon>
        <taxon>Gunneridae</taxon>
        <taxon>Pentapetalae</taxon>
        <taxon>rosids</taxon>
        <taxon>malvids</taxon>
        <taxon>Sapindales</taxon>
        <taxon>Anacardiaceae</taxon>
        <taxon>Pistacia</taxon>
    </lineage>
</organism>
<reference evidence="2" key="1">
    <citation type="journal article" date="2023" name="G3 (Bethesda)">
        <title>Genome assembly and association tests identify interacting loci associated with vigor, precocity, and sex in interspecific pistachio rootstocks.</title>
        <authorList>
            <person name="Palmer W."/>
            <person name="Jacygrad E."/>
            <person name="Sagayaradj S."/>
            <person name="Cavanaugh K."/>
            <person name="Han R."/>
            <person name="Bertier L."/>
            <person name="Beede B."/>
            <person name="Kafkas S."/>
            <person name="Golino D."/>
            <person name="Preece J."/>
            <person name="Michelmore R."/>
        </authorList>
    </citation>
    <scope>NUCLEOTIDE SEQUENCE [LARGE SCALE GENOMIC DNA]</scope>
</reference>
<dbReference type="EMBL" id="CM047742">
    <property type="protein sequence ID" value="KAJ0036061.1"/>
    <property type="molecule type" value="Genomic_DNA"/>
</dbReference>
<evidence type="ECO:0000313" key="2">
    <source>
        <dbReference type="Proteomes" id="UP001163603"/>
    </source>
</evidence>
<proteinExistence type="predicted"/>
<name>A0ACC0YG18_9ROSI</name>
<sequence length="61" mass="7139">MKLFNHALTLLDCKSRARVEKLLLQASMRVFISSYRCINSRIQNRASWRMILASLKPELLC</sequence>
<keyword evidence="2" id="KW-1185">Reference proteome</keyword>
<accession>A0ACC0YG18</accession>